<dbReference type="Proteomes" id="UP000827092">
    <property type="component" value="Unassembled WGS sequence"/>
</dbReference>
<dbReference type="GO" id="GO:0005829">
    <property type="term" value="C:cytosol"/>
    <property type="evidence" value="ECO:0007669"/>
    <property type="project" value="GOC"/>
</dbReference>
<dbReference type="InterPro" id="IPR011989">
    <property type="entry name" value="ARM-like"/>
</dbReference>
<reference evidence="2 3" key="1">
    <citation type="journal article" date="2022" name="Nat. Ecol. Evol.">
        <title>A masculinizing supergene underlies an exaggerated male reproductive morph in a spider.</title>
        <authorList>
            <person name="Hendrickx F."/>
            <person name="De Corte Z."/>
            <person name="Sonet G."/>
            <person name="Van Belleghem S.M."/>
            <person name="Kostlbacher S."/>
            <person name="Vangestel C."/>
        </authorList>
    </citation>
    <scope>NUCLEOTIDE SEQUENCE [LARGE SCALE GENOMIC DNA]</scope>
    <source>
        <strain evidence="2">W744_W776</strain>
    </source>
</reference>
<dbReference type="AlphaFoldDB" id="A0AAV6TG08"/>
<protein>
    <submittedName>
        <fullName evidence="2">Uncharacterized protein</fullName>
    </submittedName>
</protein>
<comment type="caution">
    <text evidence="2">The sequence shown here is derived from an EMBL/GenBank/DDBJ whole genome shotgun (WGS) entry which is preliminary data.</text>
</comment>
<evidence type="ECO:0000313" key="2">
    <source>
        <dbReference type="EMBL" id="KAG8170745.1"/>
    </source>
</evidence>
<sequence>MHQASQSNTPRSSADQYFTALLNALKALVETKSSLGSEDVRKAAIRLMLGSLNHTNPILRCAAGEALGRMAQVVGDGRFVAEMAQHMFDK</sequence>
<dbReference type="InterPro" id="IPR040108">
    <property type="entry name" value="Laa1/Sip1/HEATR5"/>
</dbReference>
<dbReference type="GO" id="GO:0005794">
    <property type="term" value="C:Golgi apparatus"/>
    <property type="evidence" value="ECO:0007669"/>
    <property type="project" value="TreeGrafter"/>
</dbReference>
<dbReference type="GO" id="GO:0006897">
    <property type="term" value="P:endocytosis"/>
    <property type="evidence" value="ECO:0007669"/>
    <property type="project" value="TreeGrafter"/>
</dbReference>
<dbReference type="GO" id="GO:0016020">
    <property type="term" value="C:membrane"/>
    <property type="evidence" value="ECO:0007669"/>
    <property type="project" value="TreeGrafter"/>
</dbReference>
<dbReference type="Pfam" id="PF02985">
    <property type="entry name" value="HEAT"/>
    <property type="match status" value="1"/>
</dbReference>
<dbReference type="GO" id="GO:0042147">
    <property type="term" value="P:retrograde transport, endosome to Golgi"/>
    <property type="evidence" value="ECO:0007669"/>
    <property type="project" value="TreeGrafter"/>
</dbReference>
<dbReference type="InterPro" id="IPR000357">
    <property type="entry name" value="HEAT"/>
</dbReference>
<gene>
    <name evidence="2" type="ORF">JTE90_026345</name>
</gene>
<dbReference type="PANTHER" id="PTHR21663">
    <property type="entry name" value="HYPOTHETICAL HEAT DOMAIN-CONTAINING"/>
    <property type="match status" value="1"/>
</dbReference>
<dbReference type="Gene3D" id="1.25.10.10">
    <property type="entry name" value="Leucine-rich Repeat Variant"/>
    <property type="match status" value="1"/>
</dbReference>
<dbReference type="GO" id="GO:0030139">
    <property type="term" value="C:endocytic vesicle"/>
    <property type="evidence" value="ECO:0007669"/>
    <property type="project" value="TreeGrafter"/>
</dbReference>
<dbReference type="InterPro" id="IPR016024">
    <property type="entry name" value="ARM-type_fold"/>
</dbReference>
<dbReference type="EMBL" id="JAFNEN010004967">
    <property type="protein sequence ID" value="KAG8170745.1"/>
    <property type="molecule type" value="Genomic_DNA"/>
</dbReference>
<dbReference type="GO" id="GO:0008104">
    <property type="term" value="P:intracellular protein localization"/>
    <property type="evidence" value="ECO:0007669"/>
    <property type="project" value="TreeGrafter"/>
</dbReference>
<keyword evidence="3" id="KW-1185">Reference proteome</keyword>
<accession>A0AAV6TG08</accession>
<keyword evidence="1" id="KW-0677">Repeat</keyword>
<dbReference type="PANTHER" id="PTHR21663:SF0">
    <property type="entry name" value="HEAT REPEAT-CONTAINING PROTEIN 5B"/>
    <property type="match status" value="1"/>
</dbReference>
<dbReference type="SUPFAM" id="SSF48371">
    <property type="entry name" value="ARM repeat"/>
    <property type="match status" value="1"/>
</dbReference>
<evidence type="ECO:0000313" key="3">
    <source>
        <dbReference type="Proteomes" id="UP000827092"/>
    </source>
</evidence>
<organism evidence="2 3">
    <name type="scientific">Oedothorax gibbosus</name>
    <dbReference type="NCBI Taxonomy" id="931172"/>
    <lineage>
        <taxon>Eukaryota</taxon>
        <taxon>Metazoa</taxon>
        <taxon>Ecdysozoa</taxon>
        <taxon>Arthropoda</taxon>
        <taxon>Chelicerata</taxon>
        <taxon>Arachnida</taxon>
        <taxon>Araneae</taxon>
        <taxon>Araneomorphae</taxon>
        <taxon>Entelegynae</taxon>
        <taxon>Araneoidea</taxon>
        <taxon>Linyphiidae</taxon>
        <taxon>Erigoninae</taxon>
        <taxon>Oedothorax</taxon>
    </lineage>
</organism>
<name>A0AAV6TG08_9ARAC</name>
<evidence type="ECO:0000256" key="1">
    <source>
        <dbReference type="ARBA" id="ARBA00022737"/>
    </source>
</evidence>
<proteinExistence type="predicted"/>